<sequence length="122" mass="12646">SLSLLSLSVCSSLSLSRSLSLSLSLCLFSPSNRPPPPAFLLLPPALPASPRSVDGRVAGLRGEEKPGTERRRTQTNKKMAPLPKFLVAVLAAGCGVASAGTYTFQTSPARGLSPDRRGPGCA</sequence>
<evidence type="ECO:0000313" key="4">
    <source>
        <dbReference type="Proteomes" id="UP000673691"/>
    </source>
</evidence>
<keyword evidence="2" id="KW-0732">Signal</keyword>
<evidence type="ECO:0000313" key="3">
    <source>
        <dbReference type="EMBL" id="KAG5457600.1"/>
    </source>
</evidence>
<name>A0A8H7ZQZ5_9FUNG</name>
<gene>
    <name evidence="3" type="ORF">BJ554DRAFT_2344</name>
</gene>
<feature type="non-terminal residue" evidence="3">
    <location>
        <position position="122"/>
    </location>
</feature>
<dbReference type="EMBL" id="JAEFCI010009796">
    <property type="protein sequence ID" value="KAG5457600.1"/>
    <property type="molecule type" value="Genomic_DNA"/>
</dbReference>
<dbReference type="AlphaFoldDB" id="A0A8H7ZQZ5"/>
<dbReference type="Proteomes" id="UP000673691">
    <property type="component" value="Unassembled WGS sequence"/>
</dbReference>
<reference evidence="3 4" key="1">
    <citation type="journal article" name="Sci. Rep.">
        <title>Genome-scale phylogenetic analyses confirm Olpidium as the closest living zoosporic fungus to the non-flagellated, terrestrial fungi.</title>
        <authorList>
            <person name="Chang Y."/>
            <person name="Rochon D."/>
            <person name="Sekimoto S."/>
            <person name="Wang Y."/>
            <person name="Chovatia M."/>
            <person name="Sandor L."/>
            <person name="Salamov A."/>
            <person name="Grigoriev I.V."/>
            <person name="Stajich J.E."/>
            <person name="Spatafora J.W."/>
        </authorList>
    </citation>
    <scope>NUCLEOTIDE SEQUENCE [LARGE SCALE GENOMIC DNA]</scope>
    <source>
        <strain evidence="3">S191</strain>
    </source>
</reference>
<feature type="non-terminal residue" evidence="3">
    <location>
        <position position="1"/>
    </location>
</feature>
<feature type="signal peptide" evidence="2">
    <location>
        <begin position="1"/>
        <end position="18"/>
    </location>
</feature>
<feature type="compositionally biased region" description="Basic and acidic residues" evidence="1">
    <location>
        <begin position="61"/>
        <end position="72"/>
    </location>
</feature>
<protein>
    <submittedName>
        <fullName evidence="3">Uncharacterized protein</fullName>
    </submittedName>
</protein>
<organism evidence="3 4">
    <name type="scientific">Olpidium bornovanus</name>
    <dbReference type="NCBI Taxonomy" id="278681"/>
    <lineage>
        <taxon>Eukaryota</taxon>
        <taxon>Fungi</taxon>
        <taxon>Fungi incertae sedis</taxon>
        <taxon>Olpidiomycota</taxon>
        <taxon>Olpidiomycotina</taxon>
        <taxon>Olpidiomycetes</taxon>
        <taxon>Olpidiales</taxon>
        <taxon>Olpidiaceae</taxon>
        <taxon>Olpidium</taxon>
    </lineage>
</organism>
<accession>A0A8H7ZQZ5</accession>
<feature type="region of interest" description="Disordered" evidence="1">
    <location>
        <begin position="52"/>
        <end position="78"/>
    </location>
</feature>
<comment type="caution">
    <text evidence="3">The sequence shown here is derived from an EMBL/GenBank/DDBJ whole genome shotgun (WGS) entry which is preliminary data.</text>
</comment>
<evidence type="ECO:0000256" key="1">
    <source>
        <dbReference type="SAM" id="MobiDB-lite"/>
    </source>
</evidence>
<evidence type="ECO:0000256" key="2">
    <source>
        <dbReference type="SAM" id="SignalP"/>
    </source>
</evidence>
<proteinExistence type="predicted"/>
<keyword evidence="4" id="KW-1185">Reference proteome</keyword>
<feature type="chain" id="PRO_5033994250" evidence="2">
    <location>
        <begin position="19"/>
        <end position="122"/>
    </location>
</feature>